<reference evidence="1 2" key="1">
    <citation type="submission" date="2017-11" db="EMBL/GenBank/DDBJ databases">
        <title>De novo assembly and phasing of dikaryotic genomes from two isolates of Puccinia coronata f. sp. avenae, the causal agent of oat crown rust.</title>
        <authorList>
            <person name="Miller M.E."/>
            <person name="Zhang Y."/>
            <person name="Omidvar V."/>
            <person name="Sperschneider J."/>
            <person name="Schwessinger B."/>
            <person name="Raley C."/>
            <person name="Palmer J.M."/>
            <person name="Garnica D."/>
            <person name="Upadhyaya N."/>
            <person name="Rathjen J."/>
            <person name="Taylor J.M."/>
            <person name="Park R.F."/>
            <person name="Dodds P.N."/>
            <person name="Hirsch C.D."/>
            <person name="Kianian S.F."/>
            <person name="Figueroa M."/>
        </authorList>
    </citation>
    <scope>NUCLEOTIDE SEQUENCE [LARGE SCALE GENOMIC DNA]</scope>
    <source>
        <strain evidence="1">12SD80</strain>
    </source>
</reference>
<comment type="caution">
    <text evidence="1">The sequence shown here is derived from an EMBL/GenBank/DDBJ whole genome shotgun (WGS) entry which is preliminary data.</text>
</comment>
<protein>
    <recommendedName>
        <fullName evidence="3">Reverse transcriptase domain-containing protein</fullName>
    </recommendedName>
</protein>
<evidence type="ECO:0008006" key="3">
    <source>
        <dbReference type="Google" id="ProtNLM"/>
    </source>
</evidence>
<name>A0A2N5TTN6_9BASI</name>
<dbReference type="AlphaFoldDB" id="A0A2N5TTN6"/>
<dbReference type="Proteomes" id="UP000235392">
    <property type="component" value="Unassembled WGS sequence"/>
</dbReference>
<dbReference type="EMBL" id="PGCI01000350">
    <property type="protein sequence ID" value="PLW28865.1"/>
    <property type="molecule type" value="Genomic_DNA"/>
</dbReference>
<gene>
    <name evidence="1" type="ORF">PCASD_20070</name>
</gene>
<dbReference type="InterPro" id="IPR052055">
    <property type="entry name" value="Hepadnavirus_pol/RT"/>
</dbReference>
<dbReference type="PANTHER" id="PTHR33050:SF7">
    <property type="entry name" value="RIBONUCLEASE H"/>
    <property type="match status" value="1"/>
</dbReference>
<sequence>MEGIPLPMTRGEALQATPLWPTTIRCEMNLKGWQEALEGANLLPKYADVMHGFLSGFSQGIPPHTLNPPRQYFTPDNHKYATQAREKIEDNICEEIKARRMHGPYSLKQVMRHFNFFRSSPLGAVTNGEGLFRPTNNLSYPHGDPDTPSVNSFVDKNDFKTTWDDFNVVSSYLRSYENEEQLAIFDWAKAYCQIPTAASQWPYLMVKDFNSNLILDTRITFGGVAGCGSFGRPFDTWTKVMAHEFDLVKVFRWVDDNLFFKTPESTTCMADIVARSNTLGVKTNNGKFAEFADKQKFISFVWNAKEKTVHLPEGKLFDRVQQLKHFMGQEEYSFKDVEVMVGRLNHVSKSTTRGLRGGHGNLATHPPDVLSDAVVFHLRSNAKSGISIPS</sequence>
<evidence type="ECO:0000313" key="2">
    <source>
        <dbReference type="Proteomes" id="UP000235392"/>
    </source>
</evidence>
<dbReference type="PANTHER" id="PTHR33050">
    <property type="entry name" value="REVERSE TRANSCRIPTASE DOMAIN-CONTAINING PROTEIN"/>
    <property type="match status" value="1"/>
</dbReference>
<accession>A0A2N5TTN6</accession>
<proteinExistence type="predicted"/>
<evidence type="ECO:0000313" key="1">
    <source>
        <dbReference type="EMBL" id="PLW28865.1"/>
    </source>
</evidence>
<organism evidence="1 2">
    <name type="scientific">Puccinia coronata f. sp. avenae</name>
    <dbReference type="NCBI Taxonomy" id="200324"/>
    <lineage>
        <taxon>Eukaryota</taxon>
        <taxon>Fungi</taxon>
        <taxon>Dikarya</taxon>
        <taxon>Basidiomycota</taxon>
        <taxon>Pucciniomycotina</taxon>
        <taxon>Pucciniomycetes</taxon>
        <taxon>Pucciniales</taxon>
        <taxon>Pucciniaceae</taxon>
        <taxon>Puccinia</taxon>
    </lineage>
</organism>